<organism evidence="1 2">
    <name type="scientific">Amphibalanus amphitrite</name>
    <name type="common">Striped barnacle</name>
    <name type="synonym">Balanus amphitrite</name>
    <dbReference type="NCBI Taxonomy" id="1232801"/>
    <lineage>
        <taxon>Eukaryota</taxon>
        <taxon>Metazoa</taxon>
        <taxon>Ecdysozoa</taxon>
        <taxon>Arthropoda</taxon>
        <taxon>Crustacea</taxon>
        <taxon>Multicrustacea</taxon>
        <taxon>Cirripedia</taxon>
        <taxon>Thoracica</taxon>
        <taxon>Thoracicalcarea</taxon>
        <taxon>Balanomorpha</taxon>
        <taxon>Balanoidea</taxon>
        <taxon>Balanidae</taxon>
        <taxon>Amphibalaninae</taxon>
        <taxon>Amphibalanus</taxon>
    </lineage>
</organism>
<keyword evidence="2" id="KW-1185">Reference proteome</keyword>
<evidence type="ECO:0000313" key="2">
    <source>
        <dbReference type="Proteomes" id="UP000440578"/>
    </source>
</evidence>
<sequence>MDRTQIGNAVEMAARCATSGVTILGPVPRPRHDPATTWETTAAFRTLDRSLCALVRDELAVQPVTYTALGKATCIRRARRRSGGSEGGTGLGRNRRSDYLVDASLYERDLI</sequence>
<protein>
    <submittedName>
        <fullName evidence="1">Uncharacterized protein</fullName>
    </submittedName>
</protein>
<comment type="caution">
    <text evidence="1">The sequence shown here is derived from an EMBL/GenBank/DDBJ whole genome shotgun (WGS) entry which is preliminary data.</text>
</comment>
<gene>
    <name evidence="1" type="ORF">FJT64_018225</name>
</gene>
<reference evidence="1 2" key="1">
    <citation type="submission" date="2019-07" db="EMBL/GenBank/DDBJ databases">
        <title>Draft genome assembly of a fouling barnacle, Amphibalanus amphitrite (Darwin, 1854): The first reference genome for Thecostraca.</title>
        <authorList>
            <person name="Kim W."/>
        </authorList>
    </citation>
    <scope>NUCLEOTIDE SEQUENCE [LARGE SCALE GENOMIC DNA]</scope>
    <source>
        <strain evidence="1">SNU_AA5</strain>
        <tissue evidence="1">Soma without cirri and trophi</tissue>
    </source>
</reference>
<evidence type="ECO:0000313" key="1">
    <source>
        <dbReference type="EMBL" id="KAF0310916.1"/>
    </source>
</evidence>
<dbReference type="Proteomes" id="UP000440578">
    <property type="component" value="Unassembled WGS sequence"/>
</dbReference>
<name>A0A6A4WTR0_AMPAM</name>
<proteinExistence type="predicted"/>
<accession>A0A6A4WTR0</accession>
<dbReference type="AlphaFoldDB" id="A0A6A4WTR0"/>
<dbReference type="EMBL" id="VIIS01000283">
    <property type="protein sequence ID" value="KAF0310916.1"/>
    <property type="molecule type" value="Genomic_DNA"/>
</dbReference>